<dbReference type="EMBL" id="GIFC01010891">
    <property type="protein sequence ID" value="MXU92974.1"/>
    <property type="molecule type" value="Transcribed_RNA"/>
</dbReference>
<dbReference type="AlphaFoldDB" id="A0A6B0UTT9"/>
<proteinExistence type="predicted"/>
<name>A0A6B0UTT9_IXORI</name>
<sequence length="140" mass="15896">MKSKGLAALQLVSSSASTSPEPRHPEPRISEHHHFSTETAHTQTLEGPVMLSGTPRQYSQRYISVKYASSIFSSRYLSEVLHDSNKFPGRAYCSSKHRGSKVLFFETPQNDLSLRCFSSKHPERFFAKVLLYKTPKEVFC</sequence>
<feature type="compositionally biased region" description="Basic and acidic residues" evidence="1">
    <location>
        <begin position="21"/>
        <end position="36"/>
    </location>
</feature>
<accession>A0A6B0UTT9</accession>
<evidence type="ECO:0000313" key="2">
    <source>
        <dbReference type="EMBL" id="MXU92974.1"/>
    </source>
</evidence>
<feature type="region of interest" description="Disordered" evidence="1">
    <location>
        <begin position="11"/>
        <end position="44"/>
    </location>
</feature>
<organism evidence="2">
    <name type="scientific">Ixodes ricinus</name>
    <name type="common">Common tick</name>
    <name type="synonym">Acarus ricinus</name>
    <dbReference type="NCBI Taxonomy" id="34613"/>
    <lineage>
        <taxon>Eukaryota</taxon>
        <taxon>Metazoa</taxon>
        <taxon>Ecdysozoa</taxon>
        <taxon>Arthropoda</taxon>
        <taxon>Chelicerata</taxon>
        <taxon>Arachnida</taxon>
        <taxon>Acari</taxon>
        <taxon>Parasitiformes</taxon>
        <taxon>Ixodida</taxon>
        <taxon>Ixodoidea</taxon>
        <taxon>Ixodidae</taxon>
        <taxon>Ixodinae</taxon>
        <taxon>Ixodes</taxon>
    </lineage>
</organism>
<reference evidence="2" key="1">
    <citation type="submission" date="2019-12" db="EMBL/GenBank/DDBJ databases">
        <title>An insight into the sialome of adult female Ixodes ricinus ticks feeding for 6 days.</title>
        <authorList>
            <person name="Perner J."/>
            <person name="Ribeiro J.M.C."/>
        </authorList>
    </citation>
    <scope>NUCLEOTIDE SEQUENCE</scope>
    <source>
        <strain evidence="2">Semi-engorged</strain>
        <tissue evidence="2">Salivary glands</tissue>
    </source>
</reference>
<protein>
    <submittedName>
        <fullName evidence="2">Putative secreted protein</fullName>
    </submittedName>
</protein>
<evidence type="ECO:0000256" key="1">
    <source>
        <dbReference type="SAM" id="MobiDB-lite"/>
    </source>
</evidence>